<dbReference type="PANTHER" id="PTHR10528:SF17">
    <property type="entry name" value="AF4_FMR2 FAMILY MEMBER LILLI"/>
    <property type="match status" value="1"/>
</dbReference>
<evidence type="ECO:0000256" key="12">
    <source>
        <dbReference type="ARBA" id="ARBA00032149"/>
    </source>
</evidence>
<comment type="similarity">
    <text evidence="2">Belongs to the AF4 family.</text>
</comment>
<evidence type="ECO:0000313" key="16">
    <source>
        <dbReference type="Proteomes" id="UP000594260"/>
    </source>
</evidence>
<organism evidence="15 16">
    <name type="scientific">Varroa destructor</name>
    <name type="common">Honeybee mite</name>
    <dbReference type="NCBI Taxonomy" id="109461"/>
    <lineage>
        <taxon>Eukaryota</taxon>
        <taxon>Metazoa</taxon>
        <taxon>Ecdysozoa</taxon>
        <taxon>Arthropoda</taxon>
        <taxon>Chelicerata</taxon>
        <taxon>Arachnida</taxon>
        <taxon>Acari</taxon>
        <taxon>Parasitiformes</taxon>
        <taxon>Mesostigmata</taxon>
        <taxon>Gamasina</taxon>
        <taxon>Dermanyssoidea</taxon>
        <taxon>Varroidae</taxon>
        <taxon>Varroa</taxon>
    </lineage>
</organism>
<feature type="compositionally biased region" description="Basic and acidic residues" evidence="13">
    <location>
        <begin position="873"/>
        <end position="882"/>
    </location>
</feature>
<feature type="compositionally biased region" description="Basic and acidic residues" evidence="13">
    <location>
        <begin position="1190"/>
        <end position="1257"/>
    </location>
</feature>
<feature type="compositionally biased region" description="Polar residues" evidence="13">
    <location>
        <begin position="393"/>
        <end position="407"/>
    </location>
</feature>
<feature type="compositionally biased region" description="Polar residues" evidence="13">
    <location>
        <begin position="1157"/>
        <end position="1169"/>
    </location>
</feature>
<keyword evidence="8" id="KW-0238">DNA-binding</keyword>
<dbReference type="GO" id="GO:0010468">
    <property type="term" value="P:regulation of gene expression"/>
    <property type="evidence" value="ECO:0007669"/>
    <property type="project" value="InterPro"/>
</dbReference>
<evidence type="ECO:0000256" key="11">
    <source>
        <dbReference type="ARBA" id="ARBA00024653"/>
    </source>
</evidence>
<feature type="compositionally biased region" description="Polar residues" evidence="13">
    <location>
        <begin position="1039"/>
        <end position="1055"/>
    </location>
</feature>
<feature type="compositionally biased region" description="Basic and acidic residues" evidence="13">
    <location>
        <begin position="1297"/>
        <end position="1316"/>
    </location>
</feature>
<accession>A0A7M7K4P8</accession>
<feature type="domain" description="AF4/FMR2 C-terminal homology" evidence="14">
    <location>
        <begin position="1352"/>
        <end position="1630"/>
    </location>
</feature>
<comment type="function">
    <text evidence="11">Has a role in transcriptional regulation. Acts in parallel with the Ras/MAPK and the PI3K/PKB pathways in the control of cell identity and cellular growth. Essential for regulation of the cytoskeleton and cell growth but not for cell proliferation or growth rate. Required specifically for the microtubule-based basal transport of lipid droplets. Plays a partially redundant function downstream of Raf in cell fate specification in the developing eye. Pair-rule protein that regulates embryonic cellularization, gastrulation and segmentation.</text>
</comment>
<feature type="compositionally biased region" description="Basic and acidic residues" evidence="13">
    <location>
        <begin position="1056"/>
        <end position="1066"/>
    </location>
</feature>
<dbReference type="InterPro" id="IPR007797">
    <property type="entry name" value="AF4/FMR2"/>
</dbReference>
<evidence type="ECO:0000256" key="2">
    <source>
        <dbReference type="ARBA" id="ARBA00007354"/>
    </source>
</evidence>
<feature type="compositionally biased region" description="Basic and acidic residues" evidence="13">
    <location>
        <begin position="341"/>
        <end position="387"/>
    </location>
</feature>
<reference evidence="15" key="1">
    <citation type="submission" date="2021-01" db="UniProtKB">
        <authorList>
            <consortium name="EnsemblMetazoa"/>
        </authorList>
    </citation>
    <scope>IDENTIFICATION</scope>
</reference>
<feature type="compositionally biased region" description="Basic and acidic residues" evidence="13">
    <location>
        <begin position="986"/>
        <end position="998"/>
    </location>
</feature>
<feature type="compositionally biased region" description="Low complexity" evidence="13">
    <location>
        <begin position="307"/>
        <end position="320"/>
    </location>
</feature>
<feature type="compositionally biased region" description="Low complexity" evidence="13">
    <location>
        <begin position="1074"/>
        <end position="1112"/>
    </location>
</feature>
<evidence type="ECO:0000256" key="13">
    <source>
        <dbReference type="SAM" id="MobiDB-lite"/>
    </source>
</evidence>
<feature type="compositionally biased region" description="Polar residues" evidence="13">
    <location>
        <begin position="560"/>
        <end position="574"/>
    </location>
</feature>
<keyword evidence="10" id="KW-0539">Nucleus</keyword>
<feature type="compositionally biased region" description="Low complexity" evidence="13">
    <location>
        <begin position="883"/>
        <end position="894"/>
    </location>
</feature>
<name>A0A7M7K4P8_VARDE</name>
<feature type="compositionally biased region" description="Polar residues" evidence="13">
    <location>
        <begin position="220"/>
        <end position="232"/>
    </location>
</feature>
<feature type="compositionally biased region" description="Low complexity" evidence="13">
    <location>
        <begin position="601"/>
        <end position="610"/>
    </location>
</feature>
<feature type="region of interest" description="Disordered" evidence="13">
    <location>
        <begin position="435"/>
        <end position="906"/>
    </location>
</feature>
<sequence length="1638" mass="172764">MGDKVISLCMEAREALRREAARERAQKGPQGVIGTVGTAGQSMPIFRAQRVPNAHQGGGGVQTGTPQGLFGAPVKLEEEDETSRRLKNVLGDYKSIQGSPMAAGPPPITGASHAVHGHTLSQGAVAVGSSHQTSTAHSHNQSLQQQPHQQHSQLLQQQQQTTLATSQQEQQPQQTRRPQQANVPSSDSRSSARQSNGVASPGRQTALASKAAATGAASANQGTGPSLSSANPKPSFVSVAARKSHQSEQSGGALRGSASLNSSVTDQQTQHQGGLVLRSRPGSGGLSVPKNGGSNNRYSTPPDSAMLSTVSVNNLSSSGTTIPAPTGKELAVRLEEVLREMKIPPLLREIDDSNTDDRDRSQDPGWDRDAERTENQLHRTDGRDVSRPAEPSASLTSYNNAVQSSALPSGGPLRFTTLSSPQLAEMAAAGEIAPLLGLGGGRCGPLAGVEAPPDAHSPVRSPEPANGHAQNSLLSGSTGSLSMSQQQPQNLVASSVHSSTATRTNAAPAISEVDGGTHSGAVTGVANLSSPGSSSDSDDDDDDRESISQEESQDSDVEQNKSMRMTSFDTQFATTDKFPEKIVPFGDPAVGAPPQCGIFPQQQQQQQQQQHATAQLPSAQSGAMASGGAAGMQLSTESLPVSHAPSNPAGGDTLAVQTIESPNSNVSDDAPPDPEGGGTEVKDGIQNPSWSIASFMSAAPNSASSVSSVKSSAKSSPHRSPTPLEGTPRKSGKLQTQNRTIPAPEREHRKRKRQPSGSDARSKESSLEPPSSAEKRRSAPGSDQKQSGIASSQQHTALTSTAPVRGVVQQLGSHSARSSVTPEPDHSSNSSPLVKNNGGTSSMSNRRDNQIARRVVSPLIHHNTDSNSSTTDVADRRRERLVEAAAATTADTARGSGGRRKRDAISRDGVDEEDIGLVVKIPFCRLKRRPGSQTQAQQQVQPNAKCDSSCSNISSSGSGGRVGSANSDTIGTPVTATVAIPVGSGPKDDREADSRLDTSGKAATTVAAGGQSSQTNTSRSRDNHNDSSNNGGRGGSAKYSGSLTTGTQATPQQQSRGKERDDRSRADSPMSIDSTSSCCSSNVNANNNINTNNSNNNCSSNNMASSSSSSNSKNRRRPHGSDVDERGSRRKDEEKKKKDKKDKDKDKAKEKTEKATNKSAAADSNGSSSRTEKAEKAVEKSDSNNGSSHTAKEKGERDRDRSEKRDVAREEKRKDRERSKAEMKEEVRKDTAAKDEKGSSKIKSDDTPAVVKKEKDNTSSGPTKEGTTSSSKTGSDPSPVKTKEEKKDSTSATEATVKGKDDIKRKGNDESSRKLDAGGSSASSTSVAAAASSKEQPKDRWMKNKMLSDAAERMENESKITAPDWFIAEAKKLKHAGDKERTPSGQVKKYLESALCFMLSGNLIEVMPNRSDGSRQAQKMYLDTHALVRHVSTRLYKAALPSGGTGSQESRLIVLSLRVQAVLSHRIFVIMGRDRDFRDRSAAVLREFQSLNLAKLASNSESSGLSNGATASPAGSHSSASSGVLLAGGNTRDNGAPGSSQSAHGGGSQQTGRTYTLPAPLVESVQKTVNRLIHLERAYDLWHQSCNYMIETNNKEFFDAAASASCSNGHIDMFAPASEFVKFARETIFRIEELANVS</sequence>
<feature type="compositionally biased region" description="Polar residues" evidence="13">
    <location>
        <begin position="810"/>
        <end position="844"/>
    </location>
</feature>
<dbReference type="Proteomes" id="UP000594260">
    <property type="component" value="Unplaced"/>
</dbReference>
<feature type="compositionally biased region" description="Low complexity" evidence="13">
    <location>
        <begin position="472"/>
        <end position="487"/>
    </location>
</feature>
<feature type="region of interest" description="Disordered" evidence="13">
    <location>
        <begin position="1500"/>
        <end position="1554"/>
    </location>
</feature>
<feature type="compositionally biased region" description="Basic and acidic residues" evidence="13">
    <location>
        <begin position="1119"/>
        <end position="1156"/>
    </location>
</feature>
<feature type="compositionally biased region" description="Low complexity" evidence="13">
    <location>
        <begin position="205"/>
        <end position="219"/>
    </location>
</feature>
<dbReference type="RefSeq" id="XP_022657548.1">
    <property type="nucleotide sequence ID" value="XM_022801813.1"/>
</dbReference>
<feature type="region of interest" description="Disordered" evidence="13">
    <location>
        <begin position="929"/>
        <end position="1342"/>
    </location>
</feature>
<feature type="region of interest" description="Disordered" evidence="13">
    <location>
        <begin position="125"/>
        <end position="328"/>
    </location>
</feature>
<dbReference type="GO" id="GO:0003677">
    <property type="term" value="F:DNA binding"/>
    <property type="evidence" value="ECO:0007669"/>
    <property type="project" value="UniProtKB-KW"/>
</dbReference>
<feature type="compositionally biased region" description="Polar residues" evidence="13">
    <location>
        <begin position="655"/>
        <end position="667"/>
    </location>
</feature>
<dbReference type="Pfam" id="PF18876">
    <property type="entry name" value="AFF4_CHD"/>
    <property type="match status" value="1"/>
</dbReference>
<feature type="compositionally biased region" description="Low complexity" evidence="13">
    <location>
        <begin position="618"/>
        <end position="633"/>
    </location>
</feature>
<proteinExistence type="inferred from homology"/>
<feature type="compositionally biased region" description="Low complexity" evidence="13">
    <location>
        <begin position="1258"/>
        <end position="1279"/>
    </location>
</feature>
<feature type="region of interest" description="Disordered" evidence="13">
    <location>
        <begin position="52"/>
        <end position="83"/>
    </location>
</feature>
<keyword evidence="4" id="KW-0217">Developmental protein</keyword>
<evidence type="ECO:0000256" key="5">
    <source>
        <dbReference type="ARBA" id="ARBA00022553"/>
    </source>
</evidence>
<feature type="compositionally biased region" description="Low complexity" evidence="13">
    <location>
        <begin position="137"/>
        <end position="195"/>
    </location>
</feature>
<keyword evidence="7" id="KW-0805">Transcription regulation</keyword>
<evidence type="ECO:0000256" key="6">
    <source>
        <dbReference type="ARBA" id="ARBA00022788"/>
    </source>
</evidence>
<feature type="compositionally biased region" description="Low complexity" evidence="13">
    <location>
        <begin position="1317"/>
        <end position="1333"/>
    </location>
</feature>
<dbReference type="GO" id="GO:0032783">
    <property type="term" value="C:super elongation complex"/>
    <property type="evidence" value="ECO:0007669"/>
    <property type="project" value="TreeGrafter"/>
</dbReference>
<evidence type="ECO:0000256" key="7">
    <source>
        <dbReference type="ARBA" id="ARBA00023015"/>
    </source>
</evidence>
<evidence type="ECO:0000259" key="14">
    <source>
        <dbReference type="Pfam" id="PF18876"/>
    </source>
</evidence>
<feature type="compositionally biased region" description="Polar residues" evidence="13">
    <location>
        <begin position="781"/>
        <end position="802"/>
    </location>
</feature>
<dbReference type="InterPro" id="IPR043640">
    <property type="entry name" value="AF4/FMR2_CHD"/>
</dbReference>
<feature type="compositionally biased region" description="Polar residues" evidence="13">
    <location>
        <begin position="292"/>
        <end position="302"/>
    </location>
</feature>
<feature type="compositionally biased region" description="Polar residues" evidence="13">
    <location>
        <begin position="258"/>
        <end position="272"/>
    </location>
</feature>
<feature type="compositionally biased region" description="Low complexity" evidence="13">
    <location>
        <begin position="1508"/>
        <end position="1543"/>
    </location>
</feature>
<feature type="compositionally biased region" description="Basic and acidic residues" evidence="13">
    <location>
        <begin position="1170"/>
        <end position="1182"/>
    </location>
</feature>
<comment type="subcellular location">
    <subcellularLocation>
        <location evidence="1">Nucleus</location>
    </subcellularLocation>
</comment>
<evidence type="ECO:0000256" key="9">
    <source>
        <dbReference type="ARBA" id="ARBA00023163"/>
    </source>
</evidence>
<dbReference type="GO" id="GO:0007366">
    <property type="term" value="P:periodic partitioning by pair rule gene"/>
    <property type="evidence" value="ECO:0007669"/>
    <property type="project" value="UniProtKB-KW"/>
</dbReference>
<feature type="compositionally biased region" description="Polar residues" evidence="13">
    <location>
        <begin position="488"/>
        <end position="505"/>
    </location>
</feature>
<dbReference type="InParanoid" id="A0A7M7K4P8"/>
<evidence type="ECO:0000256" key="3">
    <source>
        <dbReference type="ARBA" id="ARBA00021888"/>
    </source>
</evidence>
<keyword evidence="16" id="KW-1185">Reference proteome</keyword>
<keyword evidence="9" id="KW-0804">Transcription</keyword>
<evidence type="ECO:0000256" key="10">
    <source>
        <dbReference type="ARBA" id="ARBA00023242"/>
    </source>
</evidence>
<dbReference type="EnsemblMetazoa" id="XM_022801813">
    <property type="protein sequence ID" value="XP_022657548"/>
    <property type="gene ID" value="LOC111248817"/>
</dbReference>
<evidence type="ECO:0000256" key="1">
    <source>
        <dbReference type="ARBA" id="ARBA00004123"/>
    </source>
</evidence>
<protein>
    <recommendedName>
        <fullName evidence="3">AF4/FMR2 family member lilli</fullName>
    </recommendedName>
    <alternativeName>
        <fullName evidence="12">Protein lilliputian</fullName>
    </alternativeName>
</protein>
<evidence type="ECO:0000313" key="15">
    <source>
        <dbReference type="EnsemblMetazoa" id="XP_022657548"/>
    </source>
</evidence>
<evidence type="ECO:0000256" key="8">
    <source>
        <dbReference type="ARBA" id="ARBA00023125"/>
    </source>
</evidence>
<feature type="compositionally biased region" description="Low complexity" evidence="13">
    <location>
        <begin position="697"/>
        <end position="715"/>
    </location>
</feature>
<keyword evidence="5" id="KW-0597">Phosphoprotein</keyword>
<dbReference type="PANTHER" id="PTHR10528">
    <property type="entry name" value="AF4/FMR2 FAMILY MEMBER"/>
    <property type="match status" value="1"/>
</dbReference>
<feature type="region of interest" description="Disordered" evidence="13">
    <location>
        <begin position="341"/>
        <end position="417"/>
    </location>
</feature>
<dbReference type="GeneID" id="111248817"/>
<evidence type="ECO:0000256" key="4">
    <source>
        <dbReference type="ARBA" id="ARBA00022473"/>
    </source>
</evidence>
<keyword evidence="6" id="KW-0562">Pair-rule protein</keyword>